<reference evidence="1" key="1">
    <citation type="journal article" date="2021" name="Proc. Natl. Acad. Sci. U.S.A.">
        <title>A Catalog of Tens of Thousands of Viruses from Human Metagenomes Reveals Hidden Associations with Chronic Diseases.</title>
        <authorList>
            <person name="Tisza M.J."/>
            <person name="Buck C.B."/>
        </authorList>
    </citation>
    <scope>NUCLEOTIDE SEQUENCE</scope>
    <source>
        <strain evidence="1">CtOZu12</strain>
    </source>
</reference>
<name>A0A8D9PEG2_9VIRU</name>
<accession>A0A8D9PEG2</accession>
<dbReference type="EMBL" id="BK029940">
    <property type="protein sequence ID" value="DAD55703.1"/>
    <property type="molecule type" value="Genomic_DNA"/>
</dbReference>
<evidence type="ECO:0000313" key="1">
    <source>
        <dbReference type="EMBL" id="DAD55703.1"/>
    </source>
</evidence>
<proteinExistence type="predicted"/>
<organism evidence="1">
    <name type="scientific">Bacteriophage sp</name>
    <dbReference type="NCBI Taxonomy" id="38018"/>
    <lineage>
        <taxon>Viruses</taxon>
    </lineage>
</organism>
<protein>
    <submittedName>
        <fullName evidence="1">Uncharacterized protein</fullName>
    </submittedName>
</protein>
<sequence>MFHCMINMYVHVVEKHCHKINISLHTMRGI</sequence>